<keyword evidence="2" id="KW-1185">Reference proteome</keyword>
<proteinExistence type="predicted"/>
<reference evidence="1" key="1">
    <citation type="journal article" date="2020" name="Fungal Divers.">
        <title>Resolving the Mortierellaceae phylogeny through synthesis of multi-gene phylogenetics and phylogenomics.</title>
        <authorList>
            <person name="Vandepol N."/>
            <person name="Liber J."/>
            <person name="Desiro A."/>
            <person name="Na H."/>
            <person name="Kennedy M."/>
            <person name="Barry K."/>
            <person name="Grigoriev I.V."/>
            <person name="Miller A.N."/>
            <person name="O'Donnell K."/>
            <person name="Stajich J.E."/>
            <person name="Bonito G."/>
        </authorList>
    </citation>
    <scope>NUCLEOTIDE SEQUENCE</scope>
    <source>
        <strain evidence="1">MES-2147</strain>
    </source>
</reference>
<sequence length="112" mass="13058">LPAHDIMVMTSPSHGNYTVGTTLYIQAYIRSEKFKKANAEVRIRIQKSTNYPMLNVLLGTSCASVLKDHGFKFKLKKEWLIKQQKNIPFRMRVSWDYPKGGYQDSEDFYLHV</sequence>
<dbReference type="OrthoDB" id="2436092at2759"/>
<accession>A0A9P6LVB6</accession>
<evidence type="ECO:0000313" key="2">
    <source>
        <dbReference type="Proteomes" id="UP000749646"/>
    </source>
</evidence>
<protein>
    <submittedName>
        <fullName evidence="1">Uncharacterized protein</fullName>
    </submittedName>
</protein>
<dbReference type="Proteomes" id="UP000749646">
    <property type="component" value="Unassembled WGS sequence"/>
</dbReference>
<comment type="caution">
    <text evidence="1">The sequence shown here is derived from an EMBL/GenBank/DDBJ whole genome shotgun (WGS) entry which is preliminary data.</text>
</comment>
<dbReference type="EMBL" id="JAAAHW010008366">
    <property type="protein sequence ID" value="KAF9944468.1"/>
    <property type="molecule type" value="Genomic_DNA"/>
</dbReference>
<name>A0A9P6LVB6_9FUNG</name>
<feature type="non-terminal residue" evidence="1">
    <location>
        <position position="1"/>
    </location>
</feature>
<dbReference type="AlphaFoldDB" id="A0A9P6LVB6"/>
<gene>
    <name evidence="1" type="ORF">BGZ65_012013</name>
</gene>
<evidence type="ECO:0000313" key="1">
    <source>
        <dbReference type="EMBL" id="KAF9944468.1"/>
    </source>
</evidence>
<organism evidence="1 2">
    <name type="scientific">Modicella reniformis</name>
    <dbReference type="NCBI Taxonomy" id="1440133"/>
    <lineage>
        <taxon>Eukaryota</taxon>
        <taxon>Fungi</taxon>
        <taxon>Fungi incertae sedis</taxon>
        <taxon>Mucoromycota</taxon>
        <taxon>Mortierellomycotina</taxon>
        <taxon>Mortierellomycetes</taxon>
        <taxon>Mortierellales</taxon>
        <taxon>Mortierellaceae</taxon>
        <taxon>Modicella</taxon>
    </lineage>
</organism>